<protein>
    <submittedName>
        <fullName evidence="1">Uncharacterized protein</fullName>
    </submittedName>
</protein>
<accession>A0A1F2UGE7</accession>
<dbReference type="EMBL" id="MELI01000104">
    <property type="protein sequence ID" value="OFW32117.1"/>
    <property type="molecule type" value="Genomic_DNA"/>
</dbReference>
<sequence length="71" mass="8059">MVIFERASTIYEGQTEQIAVWIDNVSNFIARLEVLNSEQKPVTFTEEFLRFFDHGSPGLKVELPAEAKAAE</sequence>
<comment type="caution">
    <text evidence="1">The sequence shown here is derived from an EMBL/GenBank/DDBJ whole genome shotgun (WGS) entry which is preliminary data.</text>
</comment>
<reference evidence="1 2" key="1">
    <citation type="journal article" date="2016" name="Nat. Commun.">
        <title>Thousands of microbial genomes shed light on interconnected biogeochemical processes in an aquifer system.</title>
        <authorList>
            <person name="Anantharaman K."/>
            <person name="Brown C.T."/>
            <person name="Hug L.A."/>
            <person name="Sharon I."/>
            <person name="Castelle C.J."/>
            <person name="Probst A.J."/>
            <person name="Thomas B.C."/>
            <person name="Singh A."/>
            <person name="Wilkins M.J."/>
            <person name="Karaoz U."/>
            <person name="Brodie E.L."/>
            <person name="Williams K.H."/>
            <person name="Hubbard S.S."/>
            <person name="Banfield J.F."/>
        </authorList>
    </citation>
    <scope>NUCLEOTIDE SEQUENCE [LARGE SCALE GENOMIC DNA]</scope>
</reference>
<organism evidence="1 2">
    <name type="scientific">Candidatus Aquicultor primus</name>
    <dbReference type="NCBI Taxonomy" id="1797195"/>
    <lineage>
        <taxon>Bacteria</taxon>
        <taxon>Bacillati</taxon>
        <taxon>Actinomycetota</taxon>
        <taxon>Candidatus Aquicultoria</taxon>
        <taxon>Candidatus Aquicultorales</taxon>
        <taxon>Candidatus Aquicultoraceae</taxon>
        <taxon>Candidatus Aquicultor</taxon>
    </lineage>
</organism>
<dbReference type="AlphaFoldDB" id="A0A1F2UGE7"/>
<evidence type="ECO:0000313" key="2">
    <source>
        <dbReference type="Proteomes" id="UP000178086"/>
    </source>
</evidence>
<evidence type="ECO:0000313" key="1">
    <source>
        <dbReference type="EMBL" id="OFW32117.1"/>
    </source>
</evidence>
<proteinExistence type="predicted"/>
<dbReference type="Proteomes" id="UP000178086">
    <property type="component" value="Unassembled WGS sequence"/>
</dbReference>
<name>A0A1F2UGE7_9ACTN</name>
<gene>
    <name evidence="1" type="ORF">A2074_04465</name>
</gene>